<keyword evidence="4" id="KW-0238">DNA-binding</keyword>
<dbReference type="InterPro" id="IPR052478">
    <property type="entry name" value="Metabolite_Synth_Reg"/>
</dbReference>
<feature type="compositionally biased region" description="Polar residues" evidence="7">
    <location>
        <begin position="77"/>
        <end position="87"/>
    </location>
</feature>
<dbReference type="CDD" id="cd12148">
    <property type="entry name" value="fungal_TF_MHR"/>
    <property type="match status" value="1"/>
</dbReference>
<dbReference type="EMBL" id="JAGPYM010000019">
    <property type="protein sequence ID" value="KAH6884919.1"/>
    <property type="molecule type" value="Genomic_DNA"/>
</dbReference>
<dbReference type="CDD" id="cd00067">
    <property type="entry name" value="GAL4"/>
    <property type="match status" value="1"/>
</dbReference>
<dbReference type="Gene3D" id="4.10.240.10">
    <property type="entry name" value="Zn(2)-C6 fungal-type DNA-binding domain"/>
    <property type="match status" value="1"/>
</dbReference>
<dbReference type="GO" id="GO:0006351">
    <property type="term" value="P:DNA-templated transcription"/>
    <property type="evidence" value="ECO:0007669"/>
    <property type="project" value="InterPro"/>
</dbReference>
<dbReference type="Pfam" id="PF04082">
    <property type="entry name" value="Fungal_trans"/>
    <property type="match status" value="1"/>
</dbReference>
<feature type="region of interest" description="Disordered" evidence="7">
    <location>
        <begin position="45"/>
        <end position="87"/>
    </location>
</feature>
<evidence type="ECO:0000256" key="3">
    <source>
        <dbReference type="ARBA" id="ARBA00023015"/>
    </source>
</evidence>
<dbReference type="Pfam" id="PF00172">
    <property type="entry name" value="Zn_clus"/>
    <property type="match status" value="1"/>
</dbReference>
<evidence type="ECO:0000256" key="6">
    <source>
        <dbReference type="ARBA" id="ARBA00023242"/>
    </source>
</evidence>
<keyword evidence="3" id="KW-0805">Transcription regulation</keyword>
<evidence type="ECO:0000256" key="2">
    <source>
        <dbReference type="ARBA" id="ARBA00022833"/>
    </source>
</evidence>
<evidence type="ECO:0000256" key="1">
    <source>
        <dbReference type="ARBA" id="ARBA00022723"/>
    </source>
</evidence>
<keyword evidence="5" id="KW-0804">Transcription</keyword>
<dbReference type="PROSITE" id="PS00463">
    <property type="entry name" value="ZN2_CY6_FUNGAL_1"/>
    <property type="match status" value="1"/>
</dbReference>
<protein>
    <recommendedName>
        <fullName evidence="8">Zn(2)-C6 fungal-type domain-containing protein</fullName>
    </recommendedName>
</protein>
<keyword evidence="1" id="KW-0479">Metal-binding</keyword>
<evidence type="ECO:0000313" key="10">
    <source>
        <dbReference type="Proteomes" id="UP000777438"/>
    </source>
</evidence>
<gene>
    <name evidence="9" type="ORF">B0T10DRAFT_492976</name>
</gene>
<comment type="caution">
    <text evidence="9">The sequence shown here is derived from an EMBL/GenBank/DDBJ whole genome shotgun (WGS) entry which is preliminary data.</text>
</comment>
<proteinExistence type="predicted"/>
<evidence type="ECO:0000259" key="8">
    <source>
        <dbReference type="PROSITE" id="PS50048"/>
    </source>
</evidence>
<keyword evidence="6" id="KW-0539">Nucleus</keyword>
<dbReference type="SUPFAM" id="SSF57701">
    <property type="entry name" value="Zn2/Cys6 DNA-binding domain"/>
    <property type="match status" value="1"/>
</dbReference>
<dbReference type="InterPro" id="IPR007219">
    <property type="entry name" value="XnlR_reg_dom"/>
</dbReference>
<keyword evidence="2" id="KW-0862">Zinc</keyword>
<organism evidence="9 10">
    <name type="scientific">Thelonectria olida</name>
    <dbReference type="NCBI Taxonomy" id="1576542"/>
    <lineage>
        <taxon>Eukaryota</taxon>
        <taxon>Fungi</taxon>
        <taxon>Dikarya</taxon>
        <taxon>Ascomycota</taxon>
        <taxon>Pezizomycotina</taxon>
        <taxon>Sordariomycetes</taxon>
        <taxon>Hypocreomycetidae</taxon>
        <taxon>Hypocreales</taxon>
        <taxon>Nectriaceae</taxon>
        <taxon>Thelonectria</taxon>
    </lineage>
</organism>
<dbReference type="InterPro" id="IPR001138">
    <property type="entry name" value="Zn2Cys6_DnaBD"/>
</dbReference>
<dbReference type="PANTHER" id="PTHR31779:SF5">
    <property type="entry name" value="ZN(II)2CYS6 TRANSCRIPTION FACTOR (EUROFUNG)"/>
    <property type="match status" value="1"/>
</dbReference>
<reference evidence="9 10" key="1">
    <citation type="journal article" date="2021" name="Nat. Commun.">
        <title>Genetic determinants of endophytism in the Arabidopsis root mycobiome.</title>
        <authorList>
            <person name="Mesny F."/>
            <person name="Miyauchi S."/>
            <person name="Thiergart T."/>
            <person name="Pickel B."/>
            <person name="Atanasova L."/>
            <person name="Karlsson M."/>
            <person name="Huettel B."/>
            <person name="Barry K.W."/>
            <person name="Haridas S."/>
            <person name="Chen C."/>
            <person name="Bauer D."/>
            <person name="Andreopoulos W."/>
            <person name="Pangilinan J."/>
            <person name="LaButti K."/>
            <person name="Riley R."/>
            <person name="Lipzen A."/>
            <person name="Clum A."/>
            <person name="Drula E."/>
            <person name="Henrissat B."/>
            <person name="Kohler A."/>
            <person name="Grigoriev I.V."/>
            <person name="Martin F.M."/>
            <person name="Hacquard S."/>
        </authorList>
    </citation>
    <scope>NUCLEOTIDE SEQUENCE [LARGE SCALE GENOMIC DNA]</scope>
    <source>
        <strain evidence="9 10">MPI-CAGE-CH-0241</strain>
    </source>
</reference>
<dbReference type="GO" id="GO:0003677">
    <property type="term" value="F:DNA binding"/>
    <property type="evidence" value="ECO:0007669"/>
    <property type="project" value="UniProtKB-KW"/>
</dbReference>
<dbReference type="SMART" id="SM00066">
    <property type="entry name" value="GAL4"/>
    <property type="match status" value="1"/>
</dbReference>
<dbReference type="Proteomes" id="UP000777438">
    <property type="component" value="Unassembled WGS sequence"/>
</dbReference>
<feature type="domain" description="Zn(2)-C6 fungal-type" evidence="8">
    <location>
        <begin position="13"/>
        <end position="42"/>
    </location>
</feature>
<dbReference type="OrthoDB" id="9986881at2759"/>
<dbReference type="PANTHER" id="PTHR31779">
    <property type="entry name" value="2-NITROPROPANE DIOXYGENASE FAMILY, PUTATIVE (AFU_ORTHOLOGUE AFUA_2G17430)-RELATED"/>
    <property type="match status" value="1"/>
</dbReference>
<dbReference type="PROSITE" id="PS50048">
    <property type="entry name" value="ZN2_CY6_FUNGAL_2"/>
    <property type="match status" value="1"/>
</dbReference>
<evidence type="ECO:0000256" key="4">
    <source>
        <dbReference type="ARBA" id="ARBA00023125"/>
    </source>
</evidence>
<dbReference type="GO" id="GO:0008270">
    <property type="term" value="F:zinc ion binding"/>
    <property type="evidence" value="ECO:0007669"/>
    <property type="project" value="InterPro"/>
</dbReference>
<accession>A0A9P8VYB2</accession>
<name>A0A9P8VYB2_9HYPO</name>
<evidence type="ECO:0000256" key="7">
    <source>
        <dbReference type="SAM" id="MobiDB-lite"/>
    </source>
</evidence>
<keyword evidence="10" id="KW-1185">Reference proteome</keyword>
<evidence type="ECO:0000256" key="5">
    <source>
        <dbReference type="ARBA" id="ARBA00023163"/>
    </source>
</evidence>
<sequence length="556" mass="61379">MPQSQGRKRSRLACKTCRELKRKCDGAQPCGTCVRFEYECAYGGSSSHKKRKAQEQNQGAAVSSPLGLDQPDAPPTRNDNAASSATSLRSLEANSGAAFLRRLALRLDPKNAPRMHSFAWNAFLGARKMSGIPSCRPITEMLSQVDMRSLADVYLDKVHPVYGFVEPDYVKRQIESRWMVVGDNGQMEEALLCGIAALGCLFSQVQPSAVETDLVESARFKLEQTISDIPTAASITAWILRVVYLRVAGTHHTAWMASCILMHMVEAAGLHCEPSNESVLLSPQEEVDSDLRRRLLAVAQHLNIWTSFDMGRSRVSLCNASDIMPSRRQGDLTCEVMELLPYSAELDPEKAPDLSDLEAALFAVLSRTHSSPPSVLAQCNLALCLCRRMQSMNATFTGTTLDQILSVTAKGIESAQAILDDRAPWHHMANIPFQIVCMLLAIDTISSIAQLKDAMGCLSNVTKVYNTDATREALNTASLLILLHQRWKEKCASDLNNILKLYPAVSLQEVPNESLSQQPEDMRWLNSLAGDLSSLDYSDFDRILFPTLFQNTHSGI</sequence>
<dbReference type="GO" id="GO:0009410">
    <property type="term" value="P:response to xenobiotic stimulus"/>
    <property type="evidence" value="ECO:0007669"/>
    <property type="project" value="TreeGrafter"/>
</dbReference>
<dbReference type="InterPro" id="IPR036864">
    <property type="entry name" value="Zn2-C6_fun-type_DNA-bd_sf"/>
</dbReference>
<dbReference type="AlphaFoldDB" id="A0A9P8VYB2"/>
<evidence type="ECO:0000313" key="9">
    <source>
        <dbReference type="EMBL" id="KAH6884919.1"/>
    </source>
</evidence>
<dbReference type="GO" id="GO:0000981">
    <property type="term" value="F:DNA-binding transcription factor activity, RNA polymerase II-specific"/>
    <property type="evidence" value="ECO:0007669"/>
    <property type="project" value="InterPro"/>
</dbReference>